<dbReference type="Pfam" id="PF02618">
    <property type="entry name" value="YceG"/>
    <property type="match status" value="1"/>
</dbReference>
<dbReference type="NCBIfam" id="TIGR00247">
    <property type="entry name" value="endolytic transglycosylase MltG"/>
    <property type="match status" value="1"/>
</dbReference>
<evidence type="ECO:0000256" key="6">
    <source>
        <dbReference type="ARBA" id="ARBA00023316"/>
    </source>
</evidence>
<keyword evidence="10" id="KW-1185">Reference proteome</keyword>
<dbReference type="STRING" id="474960.SAMN05216180_0088"/>
<evidence type="ECO:0000313" key="9">
    <source>
        <dbReference type="EMBL" id="SEM46432.1"/>
    </source>
</evidence>
<evidence type="ECO:0000256" key="5">
    <source>
        <dbReference type="ARBA" id="ARBA00023239"/>
    </source>
</evidence>
<dbReference type="PANTHER" id="PTHR30518">
    <property type="entry name" value="ENDOLYTIC MUREIN TRANSGLYCOSYLASE"/>
    <property type="match status" value="1"/>
</dbReference>
<keyword evidence="6 7" id="KW-0961">Cell wall biogenesis/degradation</keyword>
<evidence type="ECO:0000256" key="8">
    <source>
        <dbReference type="SAM" id="MobiDB-lite"/>
    </source>
</evidence>
<feature type="region of interest" description="Disordered" evidence="8">
    <location>
        <begin position="59"/>
        <end position="102"/>
    </location>
</feature>
<dbReference type="InterPro" id="IPR003770">
    <property type="entry name" value="MLTG-like"/>
</dbReference>
<comment type="function">
    <text evidence="7">Functions as a peptidoglycan terminase that cleaves nascent peptidoglycan strands endolytically to terminate their elongation.</text>
</comment>
<dbReference type="EMBL" id="FOCG01000001">
    <property type="protein sequence ID" value="SEM46432.1"/>
    <property type="molecule type" value="Genomic_DNA"/>
</dbReference>
<evidence type="ECO:0000313" key="10">
    <source>
        <dbReference type="Proteomes" id="UP000199158"/>
    </source>
</evidence>
<evidence type="ECO:0000256" key="2">
    <source>
        <dbReference type="ARBA" id="ARBA00022692"/>
    </source>
</evidence>
<feature type="compositionally biased region" description="Basic residues" evidence="8">
    <location>
        <begin position="91"/>
        <end position="102"/>
    </location>
</feature>
<dbReference type="AlphaFoldDB" id="A0A1H7YJK5"/>
<comment type="similarity">
    <text evidence="7">Belongs to the transglycosylase MltG family.</text>
</comment>
<proteinExistence type="inferred from homology"/>
<dbReference type="GO" id="GO:0071555">
    <property type="term" value="P:cell wall organization"/>
    <property type="evidence" value="ECO:0007669"/>
    <property type="project" value="UniProtKB-KW"/>
</dbReference>
<feature type="transmembrane region" description="Helical" evidence="7">
    <location>
        <begin position="106"/>
        <end position="128"/>
    </location>
</feature>
<evidence type="ECO:0000256" key="4">
    <source>
        <dbReference type="ARBA" id="ARBA00023136"/>
    </source>
</evidence>
<protein>
    <recommendedName>
        <fullName evidence="7">Endolytic murein transglycosylase</fullName>
        <ecNumber evidence="7">4.2.2.29</ecNumber>
    </recommendedName>
    <alternativeName>
        <fullName evidence="7">Peptidoglycan lytic transglycosylase</fullName>
    </alternativeName>
    <alternativeName>
        <fullName evidence="7">Peptidoglycan polymerization terminase</fullName>
    </alternativeName>
</protein>
<keyword evidence="4 7" id="KW-0472">Membrane</keyword>
<dbReference type="PANTHER" id="PTHR30518:SF2">
    <property type="entry name" value="ENDOLYTIC MUREIN TRANSGLYCOSYLASE"/>
    <property type="match status" value="1"/>
</dbReference>
<reference evidence="9 10" key="1">
    <citation type="submission" date="2016-10" db="EMBL/GenBank/DDBJ databases">
        <authorList>
            <person name="de Groot N.N."/>
        </authorList>
    </citation>
    <scope>NUCLEOTIDE SEQUENCE [LARGE SCALE GENOMIC DNA]</scope>
    <source>
        <strain evidence="9 10">CGMCC 1.5070</strain>
    </source>
</reference>
<keyword evidence="1 7" id="KW-1003">Cell membrane</keyword>
<dbReference type="EC" id="4.2.2.29" evidence="7"/>
<name>A0A1H7YJK5_9FIRM</name>
<keyword evidence="2 7" id="KW-0812">Transmembrane</keyword>
<comment type="catalytic activity">
    <reaction evidence="7">
        <text>a peptidoglycan chain = a peptidoglycan chain with N-acetyl-1,6-anhydromuramyl-[peptide] at the reducing end + a peptidoglycan chain with N-acetylglucosamine at the non-reducing end.</text>
        <dbReference type="EC" id="4.2.2.29"/>
    </reaction>
</comment>
<dbReference type="Proteomes" id="UP000199158">
    <property type="component" value="Unassembled WGS sequence"/>
</dbReference>
<dbReference type="HAMAP" id="MF_02065">
    <property type="entry name" value="MltG"/>
    <property type="match status" value="1"/>
</dbReference>
<evidence type="ECO:0000256" key="1">
    <source>
        <dbReference type="ARBA" id="ARBA00022475"/>
    </source>
</evidence>
<feature type="site" description="Important for catalytic activity" evidence="7">
    <location>
        <position position="332"/>
    </location>
</feature>
<evidence type="ECO:0000256" key="3">
    <source>
        <dbReference type="ARBA" id="ARBA00022989"/>
    </source>
</evidence>
<organism evidence="9 10">
    <name type="scientific">Hydrogenoanaerobacterium saccharovorans</name>
    <dbReference type="NCBI Taxonomy" id="474960"/>
    <lineage>
        <taxon>Bacteria</taxon>
        <taxon>Bacillati</taxon>
        <taxon>Bacillota</taxon>
        <taxon>Clostridia</taxon>
        <taxon>Eubacteriales</taxon>
        <taxon>Oscillospiraceae</taxon>
        <taxon>Hydrogenoanaerobacterium</taxon>
    </lineage>
</organism>
<sequence>MLSQQLLLQQLTRIHLPGNANFICLADVIYYENRQNGVTREVMFGGTLMDINDKENDGINGFEASIPPVPPPHRPVKHRVPQQPSGARNNRPQRAKQPKPKKKYRVMRALLITVGLVALGAFLAFFALESASDMLGLAQDDKTITVKIPEGSGTGDIAKILKQSGVIETPLTFRLYSKFKKADGKYQFGEYILNSNMSYSQIIIALKSGNDRQDVVKISFPEGLTIWEIGKKLEENNVCTAQEFADTLQKEPFEYDFMKDIPANNPSRFYKYEGYIFPNTYDFFVGENPVSVAKKFFNSFNENITAEMYDRMKELGLTLDETITLASIIQKEASYPQDMNAVSGVFHNRFAQEDTYPQMQSDVTIFYVEKFIKPRLTTANQAMYDAYNTYKCTGLPAGPIANPGVDAIKAALYPDSNEYYYFLTDKEGKFYYAKTMAEHEKNIYAASKVGDVNGIATD</sequence>
<dbReference type="Gene3D" id="3.30.1490.480">
    <property type="entry name" value="Endolytic murein transglycosylase"/>
    <property type="match status" value="1"/>
</dbReference>
<comment type="subcellular location">
    <subcellularLocation>
        <location evidence="7">Cell membrane</location>
        <topology evidence="7">Single-pass membrane protein</topology>
    </subcellularLocation>
</comment>
<dbReference type="GO" id="GO:0008932">
    <property type="term" value="F:lytic endotransglycosylase activity"/>
    <property type="evidence" value="ECO:0007669"/>
    <property type="project" value="UniProtKB-UniRule"/>
</dbReference>
<keyword evidence="3 7" id="KW-1133">Transmembrane helix</keyword>
<dbReference type="GO" id="GO:0009252">
    <property type="term" value="P:peptidoglycan biosynthetic process"/>
    <property type="evidence" value="ECO:0007669"/>
    <property type="project" value="UniProtKB-UniRule"/>
</dbReference>
<dbReference type="GO" id="GO:0005886">
    <property type="term" value="C:plasma membrane"/>
    <property type="evidence" value="ECO:0007669"/>
    <property type="project" value="UniProtKB-SubCell"/>
</dbReference>
<evidence type="ECO:0000256" key="7">
    <source>
        <dbReference type="HAMAP-Rule" id="MF_02065"/>
    </source>
</evidence>
<accession>A0A1H7YJK5</accession>
<gene>
    <name evidence="7" type="primary">mltG</name>
    <name evidence="9" type="ORF">SAMN05216180_0088</name>
</gene>
<keyword evidence="5 7" id="KW-0456">Lyase</keyword>